<evidence type="ECO:0000256" key="2">
    <source>
        <dbReference type="ARBA" id="ARBA00006434"/>
    </source>
</evidence>
<dbReference type="Pfam" id="PF00474">
    <property type="entry name" value="SSF"/>
    <property type="match status" value="1"/>
</dbReference>
<feature type="transmembrane region" description="Helical" evidence="14">
    <location>
        <begin position="174"/>
        <end position="193"/>
    </location>
</feature>
<evidence type="ECO:0000256" key="7">
    <source>
        <dbReference type="ARBA" id="ARBA00022989"/>
    </source>
</evidence>
<comment type="subcellular location">
    <subcellularLocation>
        <location evidence="1">Cell membrane</location>
        <topology evidence="1">Multi-pass membrane protein</topology>
    </subcellularLocation>
</comment>
<dbReference type="PROSITE" id="PS50283">
    <property type="entry name" value="NA_SOLUT_SYMP_3"/>
    <property type="match status" value="1"/>
</dbReference>
<dbReference type="InterPro" id="IPR050277">
    <property type="entry name" value="Sodium:Solute_Symporter"/>
</dbReference>
<dbReference type="GO" id="GO:0005886">
    <property type="term" value="C:plasma membrane"/>
    <property type="evidence" value="ECO:0007669"/>
    <property type="project" value="UniProtKB-SubCell"/>
</dbReference>
<dbReference type="RefSeq" id="WP_014545851.1">
    <property type="nucleotide sequence ID" value="NC_013410.1"/>
</dbReference>
<evidence type="ECO:0000256" key="10">
    <source>
        <dbReference type="ARBA" id="ARBA00023136"/>
    </source>
</evidence>
<dbReference type="Proteomes" id="UP000001497">
    <property type="component" value="Chromosome"/>
</dbReference>
<evidence type="ECO:0000256" key="5">
    <source>
        <dbReference type="ARBA" id="ARBA00022692"/>
    </source>
</evidence>
<proteinExistence type="inferred from homology"/>
<dbReference type="Gene3D" id="1.20.1730.10">
    <property type="entry name" value="Sodium/glucose cotransporter"/>
    <property type="match status" value="1"/>
</dbReference>
<dbReference type="GO" id="GO:0015293">
    <property type="term" value="F:symporter activity"/>
    <property type="evidence" value="ECO:0007669"/>
    <property type="project" value="UniProtKB-KW"/>
</dbReference>
<feature type="transmembrane region" description="Helical" evidence="14">
    <location>
        <begin position="239"/>
        <end position="261"/>
    </location>
</feature>
<feature type="transmembrane region" description="Helical" evidence="14">
    <location>
        <begin position="66"/>
        <end position="86"/>
    </location>
</feature>
<organism evidence="16 17">
    <name type="scientific">Fibrobacter succinogenes (strain ATCC 19169 / S85)</name>
    <dbReference type="NCBI Taxonomy" id="59374"/>
    <lineage>
        <taxon>Bacteria</taxon>
        <taxon>Pseudomonadati</taxon>
        <taxon>Fibrobacterota</taxon>
        <taxon>Fibrobacteria</taxon>
        <taxon>Fibrobacterales</taxon>
        <taxon>Fibrobacteraceae</taxon>
        <taxon>Fibrobacter</taxon>
    </lineage>
</organism>
<feature type="transmembrane region" description="Helical" evidence="14">
    <location>
        <begin position="273"/>
        <end position="295"/>
    </location>
</feature>
<feature type="transmembrane region" description="Helical" evidence="14">
    <location>
        <begin position="445"/>
        <end position="463"/>
    </location>
</feature>
<evidence type="ECO:0000256" key="12">
    <source>
        <dbReference type="ARBA" id="ARBA00033708"/>
    </source>
</evidence>
<dbReference type="KEGG" id="fsc:FSU_1577"/>
<keyword evidence="9" id="KW-0406">Ion transport</keyword>
<evidence type="ECO:0000313" key="15">
    <source>
        <dbReference type="EMBL" id="ACX74724.1"/>
    </source>
</evidence>
<reference evidence="17" key="2">
    <citation type="submission" date="2010-08" db="EMBL/GenBank/DDBJ databases">
        <title>Complete sequence of Fibrobacter succinogenes subsp. succinogenes S85.</title>
        <authorList>
            <person name="Durkin A.S."/>
            <person name="Nelson K.E."/>
            <person name="Morrison M."/>
            <person name="Forsberg C.W."/>
            <person name="Wilson D.B."/>
            <person name="Russell J.B."/>
            <person name="Cann I.K.O."/>
            <person name="Mackie R.I."/>
            <person name="White B.A."/>
        </authorList>
    </citation>
    <scope>NUCLEOTIDE SEQUENCE [LARGE SCALE GENOMIC DNA]</scope>
    <source>
        <strain evidence="17">ATCC 19169 / S85</strain>
    </source>
</reference>
<dbReference type="EMBL" id="CP002158">
    <property type="protein sequence ID" value="ADL26189.1"/>
    <property type="molecule type" value="Genomic_DNA"/>
</dbReference>
<gene>
    <name evidence="15" type="ordered locus">Fisuc_1119</name>
    <name evidence="16" type="ordered locus">FSU_1577</name>
</gene>
<evidence type="ECO:0000256" key="14">
    <source>
        <dbReference type="SAM" id="Phobius"/>
    </source>
</evidence>
<dbReference type="Proteomes" id="UP000000517">
    <property type="component" value="Chromosome"/>
</dbReference>
<dbReference type="PANTHER" id="PTHR48086">
    <property type="entry name" value="SODIUM/PROLINE SYMPORTER-RELATED"/>
    <property type="match status" value="1"/>
</dbReference>
<evidence type="ECO:0000256" key="8">
    <source>
        <dbReference type="ARBA" id="ARBA00023053"/>
    </source>
</evidence>
<dbReference type="GO" id="GO:0006814">
    <property type="term" value="P:sodium ion transport"/>
    <property type="evidence" value="ECO:0007669"/>
    <property type="project" value="UniProtKB-KW"/>
</dbReference>
<keyword evidence="11" id="KW-0739">Sodium transport</keyword>
<keyword evidence="8" id="KW-0915">Sodium</keyword>
<evidence type="ECO:0000256" key="11">
    <source>
        <dbReference type="ARBA" id="ARBA00023201"/>
    </source>
</evidence>
<dbReference type="EMBL" id="CP001792">
    <property type="protein sequence ID" value="ACX74724.1"/>
    <property type="molecule type" value="Genomic_DNA"/>
</dbReference>
<keyword evidence="3" id="KW-0813">Transport</keyword>
<dbReference type="HOGENOM" id="CLU_018808_15_3_0"/>
<keyword evidence="5 14" id="KW-0812">Transmembrane</keyword>
<protein>
    <submittedName>
        <fullName evidence="15">Na+/solute symporter</fullName>
    </submittedName>
    <submittedName>
        <fullName evidence="16">Sodium:solute symporter family protein</fullName>
    </submittedName>
</protein>
<feature type="transmembrane region" description="Helical" evidence="14">
    <location>
        <begin position="149"/>
        <end position="168"/>
    </location>
</feature>
<dbReference type="InterPro" id="IPR001734">
    <property type="entry name" value="Na/solute_symporter"/>
</dbReference>
<evidence type="ECO:0000313" key="17">
    <source>
        <dbReference type="Proteomes" id="UP000000517"/>
    </source>
</evidence>
<name>C9RQ47_FIBSS</name>
<evidence type="ECO:0000256" key="9">
    <source>
        <dbReference type="ARBA" id="ARBA00023065"/>
    </source>
</evidence>
<feature type="transmembrane region" description="Helical" evidence="14">
    <location>
        <begin position="383"/>
        <end position="405"/>
    </location>
</feature>
<evidence type="ECO:0000256" key="13">
    <source>
        <dbReference type="RuleBase" id="RU362091"/>
    </source>
</evidence>
<comment type="similarity">
    <text evidence="2 13">Belongs to the sodium:solute symporter (SSF) (TC 2.A.21) family.</text>
</comment>
<feature type="transmembrane region" description="Helical" evidence="14">
    <location>
        <begin position="315"/>
        <end position="337"/>
    </location>
</feature>
<dbReference type="OrthoDB" id="9766407at2"/>
<keyword evidence="6" id="KW-0769">Symport</keyword>
<dbReference type="KEGG" id="fsu:Fisuc_1119"/>
<keyword evidence="4" id="KW-1003">Cell membrane</keyword>
<dbReference type="PANTHER" id="PTHR48086:SF3">
    <property type="entry name" value="SODIUM_PROLINE SYMPORTER"/>
    <property type="match status" value="1"/>
</dbReference>
<feature type="transmembrane region" description="Helical" evidence="14">
    <location>
        <begin position="358"/>
        <end position="377"/>
    </location>
</feature>
<keyword evidence="10 14" id="KW-0472">Membrane</keyword>
<dbReference type="AlphaFoldDB" id="C9RQ47"/>
<feature type="transmembrane region" description="Helical" evidence="14">
    <location>
        <begin position="113"/>
        <end position="142"/>
    </location>
</feature>
<dbReference type="STRING" id="59374.FSU_1577"/>
<feature type="transmembrane region" description="Helical" evidence="14">
    <location>
        <begin position="205"/>
        <end position="227"/>
    </location>
</feature>
<evidence type="ECO:0000256" key="6">
    <source>
        <dbReference type="ARBA" id="ARBA00022847"/>
    </source>
</evidence>
<feature type="transmembrane region" description="Helical" evidence="14">
    <location>
        <begin position="417"/>
        <end position="439"/>
    </location>
</feature>
<dbReference type="InterPro" id="IPR038377">
    <property type="entry name" value="Na/Glc_symporter_sf"/>
</dbReference>
<dbReference type="eggNOG" id="COG0591">
    <property type="taxonomic scope" value="Bacteria"/>
</dbReference>
<reference evidence="16" key="3">
    <citation type="submission" date="2010-08" db="EMBL/GenBank/DDBJ databases">
        <authorList>
            <person name="Durkin A.S."/>
            <person name="Nelson K.E."/>
            <person name="Morrison M."/>
            <person name="Forsberg C.W."/>
            <person name="Wilson D.B."/>
            <person name="Russell J.B."/>
            <person name="Cann I.K.O."/>
            <person name="Mackie R.I."/>
            <person name="White B.A."/>
        </authorList>
    </citation>
    <scope>NUCLEOTIDE SEQUENCE</scope>
    <source>
        <strain evidence="16">S85</strain>
    </source>
</reference>
<feature type="transmembrane region" description="Helical" evidence="14">
    <location>
        <begin position="41"/>
        <end position="59"/>
    </location>
</feature>
<evidence type="ECO:0000313" key="18">
    <source>
        <dbReference type="Proteomes" id="UP000001497"/>
    </source>
</evidence>
<evidence type="ECO:0000313" key="16">
    <source>
        <dbReference type="EMBL" id="ADL26189.1"/>
    </source>
</evidence>
<sequence>MKLLLIYFFVLGFICIRDLFKVKNFDDYVVAGRKQSSPFVFMSLMATVLGASATVGIAARAESIGFAAFWWLAVGAIGFWFQAAFLSKPVHDLDVRTLPEIAEKTVGKTGRKLVALIIAVSWIGIIAAQFAAVAGFIGLVLGHEAGTQSVLITAVIVIVYTLLGGQLSVVRTDALQFGILTLGFFAAAIYLFGGFSGAENAALQAAGNLAASSSTVNSAGLATFGSFNLLNEKFGTSDLAIMLFTIGGAYFLGPDVISRNLVAKDATSARKAVVAGSFAILAFSVIIVLLGMWAATYTPATAGSATNPLFRLASGVLPLPLAALLSVGLLSALLSSADTCLINSAAIFGSDILNTRRISVVRISVVVIGIIATYLALQGKDIIGLLTMAYSVYTPGIVAPLAVAIIAHKRFKVKKTLWYAGVIIGGLFGLIPAILASTAKIQSPAYLPLVGIAISLAFALASLRKK</sequence>
<evidence type="ECO:0000256" key="1">
    <source>
        <dbReference type="ARBA" id="ARBA00004651"/>
    </source>
</evidence>
<keyword evidence="18" id="KW-1185">Reference proteome</keyword>
<keyword evidence="7 14" id="KW-1133">Transmembrane helix</keyword>
<accession>C9RQ47</accession>
<evidence type="ECO:0000256" key="4">
    <source>
        <dbReference type="ARBA" id="ARBA00022475"/>
    </source>
</evidence>
<reference evidence="15 18" key="1">
    <citation type="submission" date="2009-10" db="EMBL/GenBank/DDBJ databases">
        <title>Complete sequence of Fibrobacter succinogenes subsp. succinogenes S85.</title>
        <authorList>
            <consortium name="US DOE Joint Genome Institute"/>
            <person name="Lucas S."/>
            <person name="Copeland A."/>
            <person name="Lapidus A."/>
            <person name="Glavina del Rio T."/>
            <person name="Tice H."/>
            <person name="Bruce D."/>
            <person name="Goodwin L."/>
            <person name="Pitluck S."/>
            <person name="Chertkov O."/>
            <person name="Detter J.C."/>
            <person name="Han C."/>
            <person name="Tapia R."/>
            <person name="Larimer F."/>
            <person name="Land M."/>
            <person name="Hauser L."/>
            <person name="Kyrpides N."/>
            <person name="Mikhailova N."/>
            <person name="Weimer P.J."/>
            <person name="Stevenson D.M."/>
            <person name="Boyum J."/>
            <person name="Brumm P.I."/>
            <person name="Mead D."/>
        </authorList>
    </citation>
    <scope>NUCLEOTIDE SEQUENCE [LARGE SCALE GENOMIC DNA]</scope>
    <source>
        <strain evidence="18">ATCC 19169 / S85</strain>
        <strain evidence="15">S85</strain>
    </source>
</reference>
<comment type="catalytic activity">
    <reaction evidence="12">
        <text>L-proline(in) + Na(+)(in) = L-proline(out) + Na(+)(out)</text>
        <dbReference type="Rhea" id="RHEA:28967"/>
        <dbReference type="ChEBI" id="CHEBI:29101"/>
        <dbReference type="ChEBI" id="CHEBI:60039"/>
    </reaction>
</comment>
<evidence type="ECO:0000256" key="3">
    <source>
        <dbReference type="ARBA" id="ARBA00022448"/>
    </source>
</evidence>